<dbReference type="InterPro" id="IPR050117">
    <property type="entry name" value="MAPK"/>
</dbReference>
<evidence type="ECO:0000256" key="2">
    <source>
        <dbReference type="ARBA" id="ARBA00022840"/>
    </source>
</evidence>
<dbReference type="Gene3D" id="1.10.510.10">
    <property type="entry name" value="Transferase(Phosphotransferase) domain 1"/>
    <property type="match status" value="1"/>
</dbReference>
<keyword evidence="1" id="KW-0547">Nucleotide-binding</keyword>
<sequence>MKRYPVKELDNHQAWSKLKKEIENFRFLAHENIATFYEKVVEMDELCIEPTHIWIVIERMDYTLERFFEHLSKNDRDPAKPPKKRHIWHVASLMTQMLRGLDHLHQRGITHGNVCPRSIGICPSDFVVKFLDIGRGSEPPDTREGRTRIYDAPEMFEANSVCDVRVDVWAAAVVAVEMLGEKLMKPDGEETTATVARRINRMATQKSGNEMCEDLEEQLGRAKERLEKDMKGLDINQFNPLIASMLAAKPGDRPRCDLCLQDKFLKKLNQYYEKQRPQDSDKKALLSMGNSFSW</sequence>
<dbReference type="SUPFAM" id="SSF56112">
    <property type="entry name" value="Protein kinase-like (PK-like)"/>
    <property type="match status" value="1"/>
</dbReference>
<dbReference type="GO" id="GO:0005524">
    <property type="term" value="F:ATP binding"/>
    <property type="evidence" value="ECO:0007669"/>
    <property type="project" value="UniProtKB-KW"/>
</dbReference>
<dbReference type="GO" id="GO:0004672">
    <property type="term" value="F:protein kinase activity"/>
    <property type="evidence" value="ECO:0007669"/>
    <property type="project" value="InterPro"/>
</dbReference>
<organism evidence="5 6">
    <name type="scientific">Mesorhabditis spiculigera</name>
    <dbReference type="NCBI Taxonomy" id="96644"/>
    <lineage>
        <taxon>Eukaryota</taxon>
        <taxon>Metazoa</taxon>
        <taxon>Ecdysozoa</taxon>
        <taxon>Nematoda</taxon>
        <taxon>Chromadorea</taxon>
        <taxon>Rhabditida</taxon>
        <taxon>Rhabditina</taxon>
        <taxon>Rhabditomorpha</taxon>
        <taxon>Rhabditoidea</taxon>
        <taxon>Rhabditidae</taxon>
        <taxon>Mesorhabditinae</taxon>
        <taxon>Mesorhabditis</taxon>
    </lineage>
</organism>
<feature type="coiled-coil region" evidence="3">
    <location>
        <begin position="205"/>
        <end position="236"/>
    </location>
</feature>
<evidence type="ECO:0000256" key="3">
    <source>
        <dbReference type="SAM" id="Coils"/>
    </source>
</evidence>
<accession>A0AA36G7I2</accession>
<keyword evidence="2" id="KW-0067">ATP-binding</keyword>
<comment type="caution">
    <text evidence="5">The sequence shown here is derived from an EMBL/GenBank/DDBJ whole genome shotgun (WGS) entry which is preliminary data.</text>
</comment>
<dbReference type="AlphaFoldDB" id="A0AA36G7I2"/>
<feature type="domain" description="Protein kinase" evidence="4">
    <location>
        <begin position="1"/>
        <end position="265"/>
    </location>
</feature>
<feature type="non-terminal residue" evidence="5">
    <location>
        <position position="1"/>
    </location>
</feature>
<dbReference type="SMART" id="SM00220">
    <property type="entry name" value="S_TKc"/>
    <property type="match status" value="1"/>
</dbReference>
<protein>
    <recommendedName>
        <fullName evidence="4">Protein kinase domain-containing protein</fullName>
    </recommendedName>
</protein>
<dbReference type="InterPro" id="IPR000719">
    <property type="entry name" value="Prot_kinase_dom"/>
</dbReference>
<name>A0AA36G7I2_9BILA</name>
<evidence type="ECO:0000259" key="4">
    <source>
        <dbReference type="PROSITE" id="PS50011"/>
    </source>
</evidence>
<evidence type="ECO:0000313" key="6">
    <source>
        <dbReference type="Proteomes" id="UP001177023"/>
    </source>
</evidence>
<dbReference type="PANTHER" id="PTHR24055">
    <property type="entry name" value="MITOGEN-ACTIVATED PROTEIN KINASE"/>
    <property type="match status" value="1"/>
</dbReference>
<gene>
    <name evidence="5" type="ORF">MSPICULIGERA_LOCUS20763</name>
</gene>
<dbReference type="Proteomes" id="UP001177023">
    <property type="component" value="Unassembled WGS sequence"/>
</dbReference>
<evidence type="ECO:0000313" key="5">
    <source>
        <dbReference type="EMBL" id="CAJ0582633.1"/>
    </source>
</evidence>
<dbReference type="Pfam" id="PF00069">
    <property type="entry name" value="Pkinase"/>
    <property type="match status" value="1"/>
</dbReference>
<keyword evidence="3" id="KW-0175">Coiled coil</keyword>
<dbReference type="PROSITE" id="PS50011">
    <property type="entry name" value="PROTEIN_KINASE_DOM"/>
    <property type="match status" value="1"/>
</dbReference>
<dbReference type="InterPro" id="IPR011009">
    <property type="entry name" value="Kinase-like_dom_sf"/>
</dbReference>
<keyword evidence="6" id="KW-1185">Reference proteome</keyword>
<reference evidence="5" key="1">
    <citation type="submission" date="2023-06" db="EMBL/GenBank/DDBJ databases">
        <authorList>
            <person name="Delattre M."/>
        </authorList>
    </citation>
    <scope>NUCLEOTIDE SEQUENCE</scope>
    <source>
        <strain evidence="5">AF72</strain>
    </source>
</reference>
<evidence type="ECO:0000256" key="1">
    <source>
        <dbReference type="ARBA" id="ARBA00022741"/>
    </source>
</evidence>
<proteinExistence type="predicted"/>
<dbReference type="EMBL" id="CATQJA010002664">
    <property type="protein sequence ID" value="CAJ0582633.1"/>
    <property type="molecule type" value="Genomic_DNA"/>
</dbReference>